<accession>A0ACC5P3M7</accession>
<proteinExistence type="predicted"/>
<evidence type="ECO:0000313" key="2">
    <source>
        <dbReference type="Proteomes" id="UP000569005"/>
    </source>
</evidence>
<dbReference type="Proteomes" id="UP000569005">
    <property type="component" value="Unassembled WGS sequence"/>
</dbReference>
<dbReference type="EMBL" id="JACHEA010000001">
    <property type="protein sequence ID" value="MBB5341464.1"/>
    <property type="molecule type" value="Genomic_DNA"/>
</dbReference>
<sequence>MTEVSSGQTVTISGSVGGIPAALIKQGIVGNCNGINLLGSVCMSNKTVNNLSRLSYTVAFNTGSNSQSISGSTSSTSTSSAQPATFTAATNTISSATAKYVIRRGAAASISDTVKAIDNLARRRSLQKHWSRSKLISTY</sequence>
<name>A0ACC5P3M7_9BACT</name>
<keyword evidence="2" id="KW-1185">Reference proteome</keyword>
<protein>
    <submittedName>
        <fullName evidence="1">Uncharacterized protein</fullName>
    </submittedName>
</protein>
<evidence type="ECO:0000313" key="1">
    <source>
        <dbReference type="EMBL" id="MBB5341464.1"/>
    </source>
</evidence>
<gene>
    <name evidence="1" type="ORF">HDF13_003797</name>
</gene>
<organism evidence="1 2">
    <name type="scientific">Tunturiibacter gelidiferens</name>
    <dbReference type="NCBI Taxonomy" id="3069689"/>
    <lineage>
        <taxon>Bacteria</taxon>
        <taxon>Pseudomonadati</taxon>
        <taxon>Acidobacteriota</taxon>
        <taxon>Terriglobia</taxon>
        <taxon>Terriglobales</taxon>
        <taxon>Acidobacteriaceae</taxon>
        <taxon>Tunturiibacter</taxon>
    </lineage>
</organism>
<comment type="caution">
    <text evidence="1">The sequence shown here is derived from an EMBL/GenBank/DDBJ whole genome shotgun (WGS) entry which is preliminary data.</text>
</comment>
<reference evidence="1" key="1">
    <citation type="submission" date="2020-08" db="EMBL/GenBank/DDBJ databases">
        <title>Genomic Encyclopedia of Type Strains, Phase IV (KMG-V): Genome sequencing to study the core and pangenomes of soil and plant-associated prokaryotes.</title>
        <authorList>
            <person name="Whitman W."/>
        </authorList>
    </citation>
    <scope>NUCLEOTIDE SEQUENCE</scope>
    <source>
        <strain evidence="1">M8UP15</strain>
    </source>
</reference>